<evidence type="ECO:0000256" key="3">
    <source>
        <dbReference type="ARBA" id="ARBA00022692"/>
    </source>
</evidence>
<dbReference type="PANTHER" id="PTHR11654">
    <property type="entry name" value="OLIGOPEPTIDE TRANSPORTER-RELATED"/>
    <property type="match status" value="1"/>
</dbReference>
<feature type="transmembrane region" description="Helical" evidence="6">
    <location>
        <begin position="303"/>
        <end position="325"/>
    </location>
</feature>
<dbReference type="AlphaFoldDB" id="A0AAQ3SUR1"/>
<gene>
    <name evidence="7" type="ORF">U9M48_011011</name>
</gene>
<dbReference type="InterPro" id="IPR036259">
    <property type="entry name" value="MFS_trans_sf"/>
</dbReference>
<keyword evidence="5 6" id="KW-0472">Membrane</keyword>
<keyword evidence="8" id="KW-1185">Reference proteome</keyword>
<evidence type="ECO:0000256" key="2">
    <source>
        <dbReference type="ARBA" id="ARBA00005982"/>
    </source>
</evidence>
<sequence>MQKMSFFNWWNCALCSGVLLGVTVFVYAQERIGWGAASVVLAAVMAASLAVFLAGWRFYRYRVPEGSPLTPLLQVIVAAVRKRRLQLPADATKLYEVRTQNAIKKRWLYHTDQLRFLDKAAIVEHGVGEPASGPWRLATVTQVEETKLTTVPIWVATLPFGMAAAQVSTFFIRQGSVMDRHLGPHFVLPPASIFALSALGMIITVAVYDKVLVPYLRHAKGGERGISILKRVGIGMAFTILALVVAAVVERRRLDSAAPASVSVFWLVPQFVLGVGDGFALVGLQEYFYDQVPENMRSLGVGLYLSVIGAGSFLSSLVITAADCVSSRGGRAGWFAKDLNHSRLDLFYWLLVFIGVVNMVFYMVVASRYSYKDAVAAGAGDDIECAVSEFVTD</sequence>
<evidence type="ECO:0000256" key="5">
    <source>
        <dbReference type="ARBA" id="ARBA00023136"/>
    </source>
</evidence>
<keyword evidence="3 6" id="KW-0812">Transmembrane</keyword>
<reference evidence="7 8" key="1">
    <citation type="submission" date="2024-02" db="EMBL/GenBank/DDBJ databases">
        <title>High-quality chromosome-scale genome assembly of Pensacola bahiagrass (Paspalum notatum Flugge var. saurae).</title>
        <authorList>
            <person name="Vega J.M."/>
            <person name="Podio M."/>
            <person name="Orjuela J."/>
            <person name="Siena L.A."/>
            <person name="Pessino S.C."/>
            <person name="Combes M.C."/>
            <person name="Mariac C."/>
            <person name="Albertini E."/>
            <person name="Pupilli F."/>
            <person name="Ortiz J.P.A."/>
            <person name="Leblanc O."/>
        </authorList>
    </citation>
    <scope>NUCLEOTIDE SEQUENCE [LARGE SCALE GENOMIC DNA]</scope>
    <source>
        <strain evidence="7">R1</strain>
        <tissue evidence="7">Leaf</tissue>
    </source>
</reference>
<comment type="subcellular location">
    <subcellularLocation>
        <location evidence="1">Membrane</location>
        <topology evidence="1">Multi-pass membrane protein</topology>
    </subcellularLocation>
</comment>
<feature type="transmembrane region" description="Helical" evidence="6">
    <location>
        <begin position="186"/>
        <end position="208"/>
    </location>
</feature>
<dbReference type="GO" id="GO:0016020">
    <property type="term" value="C:membrane"/>
    <property type="evidence" value="ECO:0007669"/>
    <property type="project" value="UniProtKB-SubCell"/>
</dbReference>
<dbReference type="Pfam" id="PF00854">
    <property type="entry name" value="PTR2"/>
    <property type="match status" value="1"/>
</dbReference>
<organism evidence="7 8">
    <name type="scientific">Paspalum notatum var. saurae</name>
    <dbReference type="NCBI Taxonomy" id="547442"/>
    <lineage>
        <taxon>Eukaryota</taxon>
        <taxon>Viridiplantae</taxon>
        <taxon>Streptophyta</taxon>
        <taxon>Embryophyta</taxon>
        <taxon>Tracheophyta</taxon>
        <taxon>Spermatophyta</taxon>
        <taxon>Magnoliopsida</taxon>
        <taxon>Liliopsida</taxon>
        <taxon>Poales</taxon>
        <taxon>Poaceae</taxon>
        <taxon>PACMAD clade</taxon>
        <taxon>Panicoideae</taxon>
        <taxon>Andropogonodae</taxon>
        <taxon>Paspaleae</taxon>
        <taxon>Paspalinae</taxon>
        <taxon>Paspalum</taxon>
    </lineage>
</organism>
<dbReference type="GO" id="GO:0022857">
    <property type="term" value="F:transmembrane transporter activity"/>
    <property type="evidence" value="ECO:0007669"/>
    <property type="project" value="InterPro"/>
</dbReference>
<feature type="transmembrane region" description="Helical" evidence="6">
    <location>
        <begin position="261"/>
        <end position="283"/>
    </location>
</feature>
<keyword evidence="4 6" id="KW-1133">Transmembrane helix</keyword>
<protein>
    <submittedName>
        <fullName evidence="7">Uncharacterized protein</fullName>
    </submittedName>
</protein>
<dbReference type="SUPFAM" id="SSF103473">
    <property type="entry name" value="MFS general substrate transporter"/>
    <property type="match status" value="1"/>
</dbReference>
<dbReference type="Proteomes" id="UP001341281">
    <property type="component" value="Chromosome 02"/>
</dbReference>
<comment type="similarity">
    <text evidence="2">Belongs to the major facilitator superfamily. Proton-dependent oligopeptide transporter (POT/PTR) (TC 2.A.17) family.</text>
</comment>
<evidence type="ECO:0000313" key="8">
    <source>
        <dbReference type="Proteomes" id="UP001341281"/>
    </source>
</evidence>
<evidence type="ECO:0000313" key="7">
    <source>
        <dbReference type="EMBL" id="WVZ61085.1"/>
    </source>
</evidence>
<evidence type="ECO:0000256" key="6">
    <source>
        <dbReference type="SAM" id="Phobius"/>
    </source>
</evidence>
<feature type="transmembrane region" description="Helical" evidence="6">
    <location>
        <begin position="346"/>
        <end position="365"/>
    </location>
</feature>
<feature type="transmembrane region" description="Helical" evidence="6">
    <location>
        <begin position="38"/>
        <end position="59"/>
    </location>
</feature>
<evidence type="ECO:0000256" key="4">
    <source>
        <dbReference type="ARBA" id="ARBA00022989"/>
    </source>
</evidence>
<feature type="transmembrane region" description="Helical" evidence="6">
    <location>
        <begin position="228"/>
        <end position="249"/>
    </location>
</feature>
<accession>A0AAQ3SUR1</accession>
<name>A0AAQ3SUR1_PASNO</name>
<dbReference type="EMBL" id="CP144746">
    <property type="protein sequence ID" value="WVZ61085.1"/>
    <property type="molecule type" value="Genomic_DNA"/>
</dbReference>
<dbReference type="InterPro" id="IPR000109">
    <property type="entry name" value="POT_fam"/>
</dbReference>
<evidence type="ECO:0000256" key="1">
    <source>
        <dbReference type="ARBA" id="ARBA00004141"/>
    </source>
</evidence>
<proteinExistence type="inferred from homology"/>
<dbReference type="Gene3D" id="1.20.1250.20">
    <property type="entry name" value="MFS general substrate transporter like domains"/>
    <property type="match status" value="1"/>
</dbReference>
<dbReference type="FunFam" id="1.20.1250.20:FF:001015">
    <property type="entry name" value="Os01g0386600 protein"/>
    <property type="match status" value="1"/>
</dbReference>